<dbReference type="RefSeq" id="WP_127703276.1">
    <property type="nucleotide sequence ID" value="NZ_SACK01000001.1"/>
</dbReference>
<evidence type="ECO:0008006" key="3">
    <source>
        <dbReference type="Google" id="ProtNLM"/>
    </source>
</evidence>
<organism evidence="1 2">
    <name type="scientific">Mucilaginibacter limnophilus</name>
    <dbReference type="NCBI Taxonomy" id="1932778"/>
    <lineage>
        <taxon>Bacteria</taxon>
        <taxon>Pseudomonadati</taxon>
        <taxon>Bacteroidota</taxon>
        <taxon>Sphingobacteriia</taxon>
        <taxon>Sphingobacteriales</taxon>
        <taxon>Sphingobacteriaceae</taxon>
        <taxon>Mucilaginibacter</taxon>
    </lineage>
</organism>
<sequence length="371" mass="40873">MFVINLSGFAADNDSTIVSTKKGTILYKIDFKKGFSVTDFANPGNWVFTKKGVTSTKTGLSNYLMLYRQYSVNKRKGAVRVTMGNKTRFNFFTVETDHFHRFGTLVQLDAAEGALKIYAHYNADSTLYPSVLINRPYKFIAGHDYTVSMMRDNNDNMFTITDHSTNLSDTVVDKGGITSGIVRDGFAVATESGEPPVVKSLVINTAYDKNMKVLYMGDSITEGLCNHPGLYSKYGAISGRSAGVVSGVQSRVWSELAILKPKYVVITIGTNGENSIANLTYLCQSIMRLGITPILNNIPWKQPASVVEDNKIIAAVRQNLGLKGALYDVATSIDGKNEQQDFSIFYDGVHPDAVGVKRMLTQLKKDVPELF</sequence>
<accession>A0A3S2X0Z0</accession>
<dbReference type="GO" id="GO:0016788">
    <property type="term" value="F:hydrolase activity, acting on ester bonds"/>
    <property type="evidence" value="ECO:0007669"/>
    <property type="project" value="UniProtKB-ARBA"/>
</dbReference>
<dbReference type="Gene3D" id="3.40.50.1110">
    <property type="entry name" value="SGNH hydrolase"/>
    <property type="match status" value="1"/>
</dbReference>
<dbReference type="AlphaFoldDB" id="A0A3S2X0Z0"/>
<name>A0A3S2X0Z0_9SPHI</name>
<evidence type="ECO:0000313" key="1">
    <source>
        <dbReference type="EMBL" id="RVU02910.1"/>
    </source>
</evidence>
<comment type="caution">
    <text evidence="1">The sequence shown here is derived from an EMBL/GenBank/DDBJ whole genome shotgun (WGS) entry which is preliminary data.</text>
</comment>
<reference evidence="1 2" key="1">
    <citation type="submission" date="2019-01" db="EMBL/GenBank/DDBJ databases">
        <authorList>
            <person name="Chen W.-M."/>
        </authorList>
    </citation>
    <scope>NUCLEOTIDE SEQUENCE [LARGE SCALE GENOMIC DNA]</scope>
    <source>
        <strain evidence="1 2">YBJ-36</strain>
    </source>
</reference>
<gene>
    <name evidence="1" type="ORF">EOD41_02940</name>
</gene>
<protein>
    <recommendedName>
        <fullName evidence="3">SGNH/GDSL hydrolase family protein</fullName>
    </recommendedName>
</protein>
<keyword evidence="2" id="KW-1185">Reference proteome</keyword>
<dbReference type="InterPro" id="IPR036514">
    <property type="entry name" value="SGNH_hydro_sf"/>
</dbReference>
<dbReference type="OrthoDB" id="1080528at2"/>
<dbReference type="Proteomes" id="UP000282759">
    <property type="component" value="Unassembled WGS sequence"/>
</dbReference>
<dbReference type="EMBL" id="SACK01000001">
    <property type="protein sequence ID" value="RVU02910.1"/>
    <property type="molecule type" value="Genomic_DNA"/>
</dbReference>
<evidence type="ECO:0000313" key="2">
    <source>
        <dbReference type="Proteomes" id="UP000282759"/>
    </source>
</evidence>
<dbReference type="SUPFAM" id="SSF52266">
    <property type="entry name" value="SGNH hydrolase"/>
    <property type="match status" value="1"/>
</dbReference>
<proteinExistence type="predicted"/>